<reference evidence="2 3" key="1">
    <citation type="submission" date="2016-12" db="EMBL/GenBank/DDBJ databases">
        <title>The genomes of Aspergillus section Nigri reveals drivers in fungal speciation.</title>
        <authorList>
            <consortium name="DOE Joint Genome Institute"/>
            <person name="Vesth T.C."/>
            <person name="Nybo J."/>
            <person name="Theobald S."/>
            <person name="Brandl J."/>
            <person name="Frisvad J.C."/>
            <person name="Nielsen K.F."/>
            <person name="Lyhne E.K."/>
            <person name="Kogle M.E."/>
            <person name="Kuo A."/>
            <person name="Riley R."/>
            <person name="Clum A."/>
            <person name="Nolan M."/>
            <person name="Lipzen A."/>
            <person name="Salamov A."/>
            <person name="Henrissat B."/>
            <person name="Wiebenga A."/>
            <person name="De Vries R.P."/>
            <person name="Grigoriev I.V."/>
            <person name="Mortensen U.H."/>
            <person name="Andersen M.R."/>
            <person name="Baker S.E."/>
        </authorList>
    </citation>
    <scope>NUCLEOTIDE SEQUENCE [LARGE SCALE GENOMIC DNA]</scope>
    <source>
        <strain evidence="2 3">IBT 23096</strain>
    </source>
</reference>
<dbReference type="RefSeq" id="XP_024698978.1">
    <property type="nucleotide sequence ID" value="XM_024853797.1"/>
</dbReference>
<dbReference type="VEuPathDB" id="FungiDB:P170DRAFT_480636"/>
<organism evidence="2 3">
    <name type="scientific">Aspergillus steynii IBT 23096</name>
    <dbReference type="NCBI Taxonomy" id="1392250"/>
    <lineage>
        <taxon>Eukaryota</taxon>
        <taxon>Fungi</taxon>
        <taxon>Dikarya</taxon>
        <taxon>Ascomycota</taxon>
        <taxon>Pezizomycotina</taxon>
        <taxon>Eurotiomycetes</taxon>
        <taxon>Eurotiomycetidae</taxon>
        <taxon>Eurotiales</taxon>
        <taxon>Aspergillaceae</taxon>
        <taxon>Aspergillus</taxon>
        <taxon>Aspergillus subgen. Circumdati</taxon>
    </lineage>
</organism>
<evidence type="ECO:0000313" key="3">
    <source>
        <dbReference type="Proteomes" id="UP000234275"/>
    </source>
</evidence>
<protein>
    <submittedName>
        <fullName evidence="2">Uncharacterized protein</fullName>
    </submittedName>
</protein>
<sequence length="69" mass="7616">MRAKARPFRPGSMPITSAVAPPSLHPEITCREPSVHFIRTSIDGSKDGRCGESPHDRFIVVVGKCRLCR</sequence>
<keyword evidence="3" id="KW-1185">Reference proteome</keyword>
<proteinExistence type="predicted"/>
<dbReference type="GeneID" id="36561495"/>
<comment type="caution">
    <text evidence="2">The sequence shown here is derived from an EMBL/GenBank/DDBJ whole genome shotgun (WGS) entry which is preliminary data.</text>
</comment>
<accession>A0A2I2FSU3</accession>
<evidence type="ECO:0000256" key="1">
    <source>
        <dbReference type="SAM" id="MobiDB-lite"/>
    </source>
</evidence>
<dbReference type="AlphaFoldDB" id="A0A2I2FSU3"/>
<dbReference type="EMBL" id="MSFO01000010">
    <property type="protein sequence ID" value="PLB43676.1"/>
    <property type="molecule type" value="Genomic_DNA"/>
</dbReference>
<evidence type="ECO:0000313" key="2">
    <source>
        <dbReference type="EMBL" id="PLB43676.1"/>
    </source>
</evidence>
<name>A0A2I2FSU3_9EURO</name>
<gene>
    <name evidence="2" type="ORF">P170DRAFT_480636</name>
</gene>
<dbReference type="OrthoDB" id="3443409at2759"/>
<feature type="region of interest" description="Disordered" evidence="1">
    <location>
        <begin position="1"/>
        <end position="20"/>
    </location>
</feature>
<dbReference type="Proteomes" id="UP000234275">
    <property type="component" value="Unassembled WGS sequence"/>
</dbReference>